<accession>A0A0A2WJS0</accession>
<feature type="domain" description="Ppx/GppA phosphatase N-terminal" evidence="2">
    <location>
        <begin position="55"/>
        <end position="182"/>
    </location>
</feature>
<evidence type="ECO:0000313" key="3">
    <source>
        <dbReference type="EMBL" id="KGQ13354.1"/>
    </source>
</evidence>
<dbReference type="InterPro" id="IPR050273">
    <property type="entry name" value="GppA/Ppx_hydrolase"/>
</dbReference>
<proteinExistence type="predicted"/>
<gene>
    <name evidence="3" type="ORF">BBAD15_g890</name>
</gene>
<dbReference type="SUPFAM" id="SSF53067">
    <property type="entry name" value="Actin-like ATPase domain"/>
    <property type="match status" value="1"/>
</dbReference>
<dbReference type="Gene3D" id="3.30.420.150">
    <property type="entry name" value="Exopolyphosphatase. Domain 2"/>
    <property type="match status" value="1"/>
</dbReference>
<dbReference type="InterPro" id="IPR003695">
    <property type="entry name" value="Ppx_GppA_N"/>
</dbReference>
<dbReference type="Gene3D" id="3.30.420.40">
    <property type="match status" value="1"/>
</dbReference>
<evidence type="ECO:0000259" key="2">
    <source>
        <dbReference type="Pfam" id="PF02541"/>
    </source>
</evidence>
<dbReference type="GO" id="GO:0006357">
    <property type="term" value="P:regulation of transcription by RNA polymerase II"/>
    <property type="evidence" value="ECO:0007669"/>
    <property type="project" value="TreeGrafter"/>
</dbReference>
<dbReference type="PANTHER" id="PTHR30005">
    <property type="entry name" value="EXOPOLYPHOSPHATASE"/>
    <property type="match status" value="1"/>
</dbReference>
<sequence length="339" mass="37150">MTKIFRRNFFPLMVMAALPGVSFAAHAAGCEETRAGIDMGSGTTKLVVAKVDTCKQRINKVLFEDQRPIGFNEDLSKSADNTLSPAIQQQGQAALRELTAEAARYHPARFNGVATAVFRSASNAQQVIDAFNRAAPVNLKIITQEQEAELGFLSAKASMPVPLADDQMVVWDIGGGSMQMTTWLQKHDKWQPEIYQGKLASVTLKNYIIDVGKNKDLHDVSSPNPIGSLRDGVLRFVRFYATTHVSPEMKQALAKRTVVGIGGVHDFSVSKQLNEKVYTLADLQKVSGSQVWKGDSELRGDYRATDVSNLLLVQGYMEALKIPEVTVVKANLVQGVLIQ</sequence>
<dbReference type="PANTHER" id="PTHR30005:SF0">
    <property type="entry name" value="RETROGRADE REGULATION PROTEIN 2"/>
    <property type="match status" value="1"/>
</dbReference>
<reference evidence="3 4" key="1">
    <citation type="submission" date="2012-10" db="EMBL/GenBank/DDBJ databases">
        <title>Genome sequencing and analysis of entomopathogenic fungi Beauveria bassiana D1-5.</title>
        <authorList>
            <person name="Li Q."/>
            <person name="Wang L."/>
            <person name="Zhang Z."/>
            <person name="Wang Q."/>
            <person name="Ren J."/>
            <person name="Wang M."/>
            <person name="Xu W."/>
            <person name="Wang J."/>
            <person name="Lu Y."/>
            <person name="Du Q."/>
            <person name="Sun Z."/>
        </authorList>
    </citation>
    <scope>NUCLEOTIDE SEQUENCE [LARGE SCALE GENOMIC DNA]</scope>
    <source>
        <strain evidence="3 4">D1-5</strain>
    </source>
</reference>
<dbReference type="InterPro" id="IPR043129">
    <property type="entry name" value="ATPase_NBD"/>
</dbReference>
<evidence type="ECO:0000313" key="4">
    <source>
        <dbReference type="Proteomes" id="UP000030106"/>
    </source>
</evidence>
<feature type="chain" id="PRO_5002007672" evidence="1">
    <location>
        <begin position="25"/>
        <end position="339"/>
    </location>
</feature>
<feature type="signal peptide" evidence="1">
    <location>
        <begin position="1"/>
        <end position="24"/>
    </location>
</feature>
<evidence type="ECO:0000256" key="1">
    <source>
        <dbReference type="SAM" id="SignalP"/>
    </source>
</evidence>
<dbReference type="Proteomes" id="UP000030106">
    <property type="component" value="Unassembled WGS sequence"/>
</dbReference>
<dbReference type="AlphaFoldDB" id="A0A0A2WJS0"/>
<comment type="caution">
    <text evidence="3">The sequence shown here is derived from an EMBL/GenBank/DDBJ whole genome shotgun (WGS) entry which is preliminary data.</text>
</comment>
<dbReference type="Pfam" id="PF02541">
    <property type="entry name" value="Ppx-GppA"/>
    <property type="match status" value="1"/>
</dbReference>
<dbReference type="EMBL" id="ANFO01000044">
    <property type="protein sequence ID" value="KGQ13354.1"/>
    <property type="molecule type" value="Genomic_DNA"/>
</dbReference>
<organism evidence="3 4">
    <name type="scientific">Beauveria bassiana D1-5</name>
    <dbReference type="NCBI Taxonomy" id="1245745"/>
    <lineage>
        <taxon>Eukaryota</taxon>
        <taxon>Fungi</taxon>
        <taxon>Dikarya</taxon>
        <taxon>Ascomycota</taxon>
        <taxon>Pezizomycotina</taxon>
        <taxon>Sordariomycetes</taxon>
        <taxon>Hypocreomycetidae</taxon>
        <taxon>Hypocreales</taxon>
        <taxon>Cordycipitaceae</taxon>
        <taxon>Beauveria</taxon>
    </lineage>
</organism>
<protein>
    <submittedName>
        <fullName evidence="3">Exopolyphosphatase</fullName>
    </submittedName>
</protein>
<keyword evidence="1" id="KW-0732">Signal</keyword>
<name>A0A0A2WJS0_BEABA</name>
<dbReference type="HOGENOM" id="CLU_810974_0_0_1"/>